<sequence length="59" mass="6428">MTHTLTTAQLPKKIGICTMTLSQGELVAFIEVSHPTPVLTLISFLVLCMSENIFSVSFS</sequence>
<reference evidence="1" key="2">
    <citation type="submission" date="2025-09" db="UniProtKB">
        <authorList>
            <consortium name="Ensembl"/>
        </authorList>
    </citation>
    <scope>IDENTIFICATION</scope>
</reference>
<protein>
    <submittedName>
        <fullName evidence="1">Uncharacterized protein</fullName>
    </submittedName>
</protein>
<evidence type="ECO:0000313" key="1">
    <source>
        <dbReference type="Ensembl" id="ENSMSIP00000008589.1"/>
    </source>
</evidence>
<name>A0A8C6GNF6_MUSSI</name>
<evidence type="ECO:0000313" key="2">
    <source>
        <dbReference type="Proteomes" id="UP000694415"/>
    </source>
</evidence>
<accession>A0A8C6GNF6</accession>
<proteinExistence type="predicted"/>
<organism evidence="1 2">
    <name type="scientific">Mus spicilegus</name>
    <name type="common">Mound-building mouse</name>
    <dbReference type="NCBI Taxonomy" id="10103"/>
    <lineage>
        <taxon>Eukaryota</taxon>
        <taxon>Metazoa</taxon>
        <taxon>Chordata</taxon>
        <taxon>Craniata</taxon>
        <taxon>Vertebrata</taxon>
        <taxon>Euteleostomi</taxon>
        <taxon>Mammalia</taxon>
        <taxon>Eutheria</taxon>
        <taxon>Euarchontoglires</taxon>
        <taxon>Glires</taxon>
        <taxon>Rodentia</taxon>
        <taxon>Myomorpha</taxon>
        <taxon>Muroidea</taxon>
        <taxon>Muridae</taxon>
        <taxon>Murinae</taxon>
        <taxon>Mus</taxon>
        <taxon>Mus</taxon>
    </lineage>
</organism>
<keyword evidence="2" id="KW-1185">Reference proteome</keyword>
<dbReference type="Proteomes" id="UP000694415">
    <property type="component" value="Unplaced"/>
</dbReference>
<reference evidence="1" key="1">
    <citation type="submission" date="2025-08" db="UniProtKB">
        <authorList>
            <consortium name="Ensembl"/>
        </authorList>
    </citation>
    <scope>IDENTIFICATION</scope>
</reference>
<dbReference type="AlphaFoldDB" id="A0A8C6GNF6"/>
<dbReference type="Ensembl" id="ENSMSIT00000010951.1">
    <property type="protein sequence ID" value="ENSMSIP00000008589.1"/>
    <property type="gene ID" value="ENSMSIG00000007648.1"/>
</dbReference>